<comment type="caution">
    <text evidence="1">The sequence shown here is derived from an EMBL/GenBank/DDBJ whole genome shotgun (WGS) entry which is preliminary data.</text>
</comment>
<organism evidence="1 2">
    <name type="scientific">Zasmidium cellare</name>
    <name type="common">Wine cellar mold</name>
    <name type="synonym">Racodium cellare</name>
    <dbReference type="NCBI Taxonomy" id="395010"/>
    <lineage>
        <taxon>Eukaryota</taxon>
        <taxon>Fungi</taxon>
        <taxon>Dikarya</taxon>
        <taxon>Ascomycota</taxon>
        <taxon>Pezizomycotina</taxon>
        <taxon>Dothideomycetes</taxon>
        <taxon>Dothideomycetidae</taxon>
        <taxon>Mycosphaerellales</taxon>
        <taxon>Mycosphaerellaceae</taxon>
        <taxon>Zasmidium</taxon>
    </lineage>
</organism>
<reference evidence="1 2" key="1">
    <citation type="journal article" date="2023" name="G3 (Bethesda)">
        <title>A chromosome-level genome assembly of Zasmidium syzygii isolated from banana leaves.</title>
        <authorList>
            <person name="van Westerhoven A.C."/>
            <person name="Mehrabi R."/>
            <person name="Talebi R."/>
            <person name="Steentjes M.B.F."/>
            <person name="Corcolon B."/>
            <person name="Chong P.A."/>
            <person name="Kema G.H.J."/>
            <person name="Seidl M.F."/>
        </authorList>
    </citation>
    <scope>NUCLEOTIDE SEQUENCE [LARGE SCALE GENOMIC DNA]</scope>
    <source>
        <strain evidence="1 2">P124</strain>
    </source>
</reference>
<name>A0ABR0EHQ1_ZASCE</name>
<protein>
    <submittedName>
        <fullName evidence="1">Uncharacterized protein</fullName>
    </submittedName>
</protein>
<evidence type="ECO:0000313" key="1">
    <source>
        <dbReference type="EMBL" id="KAK4500894.1"/>
    </source>
</evidence>
<dbReference type="EMBL" id="JAXOVC010000006">
    <property type="protein sequence ID" value="KAK4500894.1"/>
    <property type="molecule type" value="Genomic_DNA"/>
</dbReference>
<dbReference type="Proteomes" id="UP001305779">
    <property type="component" value="Unassembled WGS sequence"/>
</dbReference>
<gene>
    <name evidence="1" type="ORF">PRZ48_009086</name>
</gene>
<proteinExistence type="predicted"/>
<accession>A0ABR0EHQ1</accession>
<keyword evidence="2" id="KW-1185">Reference proteome</keyword>
<sequence length="157" mass="17877">MKNHVLVLTISSRDQAHNQLGLGNWVEAFYTLYNQGDDTNWFKLDNNRLAAGLEYNAQVMLNQTDALTYDPEFNSVKCNSSITPVDWPEISDVGLWPTRPTWEMGYAIYKYLLGIELPKTRELIFKVAPDGPNPSTALADGSAFQTLRFRREEDAEE</sequence>
<evidence type="ECO:0000313" key="2">
    <source>
        <dbReference type="Proteomes" id="UP001305779"/>
    </source>
</evidence>